<gene>
    <name evidence="1" type="ORF">A2W52_01200</name>
</gene>
<dbReference type="Proteomes" id="UP000176493">
    <property type="component" value="Unassembled WGS sequence"/>
</dbReference>
<dbReference type="AlphaFoldDB" id="A0A1G2MDL5"/>
<sequence length="225" mass="25866">MEEMTMNMQSPYNDSIQTIDAVLRQIELKPKSRNFIFQSFDDLPILKRGPKELSVFLENLKTRGVIESYSIGPGLIFYITGPNKQRLIEERKRLVNFDQPQATKRSAARSTENKGPIKKLELVRPRSGNKFKVVINEDYLSPVQADKAISSWDLLFRIAEGEDIIDADHHKNAIDYFNFNKKCRLYIKTGHSITKILKVEGGYISPAIEIKMITEKAFQQRANKS</sequence>
<accession>A0A1G2MDL5</accession>
<evidence type="ECO:0000313" key="1">
    <source>
        <dbReference type="EMBL" id="OHA21995.1"/>
    </source>
</evidence>
<evidence type="ECO:0000313" key="2">
    <source>
        <dbReference type="Proteomes" id="UP000176493"/>
    </source>
</evidence>
<name>A0A1G2MDL5_9BACT</name>
<organism evidence="1 2">
    <name type="scientific">Candidatus Taylorbacteria bacterium RIFCSPHIGHO2_02_49_25</name>
    <dbReference type="NCBI Taxonomy" id="1802305"/>
    <lineage>
        <taxon>Bacteria</taxon>
        <taxon>Candidatus Tayloriibacteriota</taxon>
    </lineage>
</organism>
<comment type="caution">
    <text evidence="1">The sequence shown here is derived from an EMBL/GenBank/DDBJ whole genome shotgun (WGS) entry which is preliminary data.</text>
</comment>
<protein>
    <submittedName>
        <fullName evidence="1">Uncharacterized protein</fullName>
    </submittedName>
</protein>
<reference evidence="1 2" key="1">
    <citation type="journal article" date="2016" name="Nat. Commun.">
        <title>Thousands of microbial genomes shed light on interconnected biogeochemical processes in an aquifer system.</title>
        <authorList>
            <person name="Anantharaman K."/>
            <person name="Brown C.T."/>
            <person name="Hug L.A."/>
            <person name="Sharon I."/>
            <person name="Castelle C.J."/>
            <person name="Probst A.J."/>
            <person name="Thomas B.C."/>
            <person name="Singh A."/>
            <person name="Wilkins M.J."/>
            <person name="Karaoz U."/>
            <person name="Brodie E.L."/>
            <person name="Williams K.H."/>
            <person name="Hubbard S.S."/>
            <person name="Banfield J.F."/>
        </authorList>
    </citation>
    <scope>NUCLEOTIDE SEQUENCE [LARGE SCALE GENOMIC DNA]</scope>
</reference>
<dbReference type="EMBL" id="MHRJ01000033">
    <property type="protein sequence ID" value="OHA21995.1"/>
    <property type="molecule type" value="Genomic_DNA"/>
</dbReference>
<proteinExistence type="predicted"/>